<dbReference type="OrthoDB" id="448280at2759"/>
<feature type="transmembrane region" description="Helical" evidence="5">
    <location>
        <begin position="312"/>
        <end position="332"/>
    </location>
</feature>
<gene>
    <name evidence="6" type="ORF">TOT_030000107</name>
</gene>
<dbReference type="InterPro" id="IPR003689">
    <property type="entry name" value="ZIP"/>
</dbReference>
<evidence type="ECO:0000256" key="2">
    <source>
        <dbReference type="ARBA" id="ARBA00022692"/>
    </source>
</evidence>
<evidence type="ECO:0000313" key="6">
    <source>
        <dbReference type="EMBL" id="BAM40845.1"/>
    </source>
</evidence>
<dbReference type="OMA" id="QECGIIG"/>
<feature type="transmembrane region" description="Helical" evidence="5">
    <location>
        <begin position="274"/>
        <end position="300"/>
    </location>
</feature>
<reference evidence="6 7" key="1">
    <citation type="journal article" date="2012" name="MBio">
        <title>Comparative genome analysis of three eukaryotic parasites with differing abilities to transform leukocytes reveals key mediators of Theileria-induced leukocyte transformation.</title>
        <authorList>
            <person name="Hayashida K."/>
            <person name="Hara Y."/>
            <person name="Abe T."/>
            <person name="Yamasaki C."/>
            <person name="Toyoda A."/>
            <person name="Kosuge T."/>
            <person name="Suzuki Y."/>
            <person name="Sato Y."/>
            <person name="Kawashima S."/>
            <person name="Katayama T."/>
            <person name="Wakaguri H."/>
            <person name="Inoue N."/>
            <person name="Homma K."/>
            <person name="Tada-Umezaki M."/>
            <person name="Yagi Y."/>
            <person name="Fujii Y."/>
            <person name="Habara T."/>
            <person name="Kanehisa M."/>
            <person name="Watanabe H."/>
            <person name="Ito K."/>
            <person name="Gojobori T."/>
            <person name="Sugawara H."/>
            <person name="Imanishi T."/>
            <person name="Weir W."/>
            <person name="Gardner M."/>
            <person name="Pain A."/>
            <person name="Shiels B."/>
            <person name="Hattori M."/>
            <person name="Nene V."/>
            <person name="Sugimoto C."/>
        </authorList>
    </citation>
    <scope>NUCLEOTIDE SEQUENCE [LARGE SCALE GENOMIC DNA]</scope>
    <source>
        <strain evidence="6 7">Shintoku</strain>
    </source>
</reference>
<feature type="transmembrane region" description="Helical" evidence="5">
    <location>
        <begin position="245"/>
        <end position="268"/>
    </location>
</feature>
<evidence type="ECO:0000256" key="3">
    <source>
        <dbReference type="ARBA" id="ARBA00022989"/>
    </source>
</evidence>
<feature type="transmembrane region" description="Helical" evidence="5">
    <location>
        <begin position="6"/>
        <end position="28"/>
    </location>
</feature>
<dbReference type="eggNOG" id="KOG1558">
    <property type="taxonomic scope" value="Eukaryota"/>
</dbReference>
<dbReference type="GO" id="GO:0016020">
    <property type="term" value="C:membrane"/>
    <property type="evidence" value="ECO:0007669"/>
    <property type="project" value="UniProtKB-SubCell"/>
</dbReference>
<dbReference type="PANTHER" id="PTHR11040">
    <property type="entry name" value="ZINC/IRON TRANSPORTER"/>
    <property type="match status" value="1"/>
</dbReference>
<name>J4D8L6_THEOR</name>
<feature type="transmembrane region" description="Helical" evidence="5">
    <location>
        <begin position="49"/>
        <end position="69"/>
    </location>
</feature>
<feature type="transmembrane region" description="Helical" evidence="5">
    <location>
        <begin position="180"/>
        <end position="202"/>
    </location>
</feature>
<evidence type="ECO:0000256" key="1">
    <source>
        <dbReference type="ARBA" id="ARBA00004141"/>
    </source>
</evidence>
<dbReference type="GO" id="GO:0005385">
    <property type="term" value="F:zinc ion transmembrane transporter activity"/>
    <property type="evidence" value="ECO:0007669"/>
    <property type="project" value="TreeGrafter"/>
</dbReference>
<comment type="subcellular location">
    <subcellularLocation>
        <location evidence="1">Membrane</location>
        <topology evidence="1">Multi-pass membrane protein</topology>
    </subcellularLocation>
</comment>
<keyword evidence="4 5" id="KW-0472">Membrane</keyword>
<evidence type="ECO:0000256" key="4">
    <source>
        <dbReference type="ARBA" id="ARBA00023136"/>
    </source>
</evidence>
<keyword evidence="7" id="KW-1185">Reference proteome</keyword>
<feature type="transmembrane region" description="Helical" evidence="5">
    <location>
        <begin position="214"/>
        <end position="238"/>
    </location>
</feature>
<dbReference type="KEGG" id="tot:TOT_030000107"/>
<dbReference type="PROSITE" id="PS51257">
    <property type="entry name" value="PROKAR_LIPOPROTEIN"/>
    <property type="match status" value="1"/>
</dbReference>
<feature type="transmembrane region" description="Helical" evidence="5">
    <location>
        <begin position="89"/>
        <end position="106"/>
    </location>
</feature>
<dbReference type="EMBL" id="AP011948">
    <property type="protein sequence ID" value="BAM40845.1"/>
    <property type="molecule type" value="Genomic_DNA"/>
</dbReference>
<protein>
    <submittedName>
        <fullName evidence="6">Zinc transport protein</fullName>
    </submittedName>
</protein>
<dbReference type="Proteomes" id="UP000003786">
    <property type="component" value="Chromosome 3"/>
</dbReference>
<keyword evidence="3 5" id="KW-1133">Transmembrane helix</keyword>
<dbReference type="PANTHER" id="PTHR11040:SF140">
    <property type="entry name" value="ZRT (ZRT), IRT- (IRT-) LIKE PROTEIN TRANSPORTER"/>
    <property type="match status" value="1"/>
</dbReference>
<accession>J4D8L6</accession>
<dbReference type="VEuPathDB" id="PiroplasmaDB:TOT_030000107"/>
<evidence type="ECO:0000256" key="5">
    <source>
        <dbReference type="SAM" id="Phobius"/>
    </source>
</evidence>
<dbReference type="STRING" id="869250.J4D8L6"/>
<keyword evidence="2 5" id="KW-0812">Transmembrane</keyword>
<proteinExistence type="predicted"/>
<evidence type="ECO:0000313" key="7">
    <source>
        <dbReference type="Proteomes" id="UP000003786"/>
    </source>
</evidence>
<organism evidence="6 7">
    <name type="scientific">Theileria orientalis strain Shintoku</name>
    <dbReference type="NCBI Taxonomy" id="869250"/>
    <lineage>
        <taxon>Eukaryota</taxon>
        <taxon>Sar</taxon>
        <taxon>Alveolata</taxon>
        <taxon>Apicomplexa</taxon>
        <taxon>Aconoidasida</taxon>
        <taxon>Piroplasmida</taxon>
        <taxon>Theileriidae</taxon>
        <taxon>Theileria</taxon>
    </lineage>
</organism>
<sequence>MNIVLSRILSSCCLLLSAGIGCAIPSILKRPFKQNGPERRRSVGEAIMCLCNCLGGGVIMAMSFLHILPESVEDCTSADLFIKIRENKLNVAFLLMLISFSFMLFLERVLSFGRTPCCADFNDCKVNTKCCTVSDEEALVDKELKTTEIEIMSPEQKPKHPTGSRYRHAHSHILSTIKKLLCPICECNGLCITLALFIHSVFEGIVVGLEKNEVHLWLITLGIVIHKWAAGMALASFMAGNSKTLITVMVTIFCAGSPVGVLIGSMILDANIRAVAILNSVAVGTLVYVGFEIIVHELFCEIKCKKTAMYKWLAFMAGGGVIFGTLMLEFYLSNHSHAH</sequence>
<dbReference type="RefSeq" id="XP_009691146.1">
    <property type="nucleotide sequence ID" value="XM_009692851.1"/>
</dbReference>
<dbReference type="GeneID" id="20715306"/>
<dbReference type="Pfam" id="PF02535">
    <property type="entry name" value="Zip"/>
    <property type="match status" value="1"/>
</dbReference>
<dbReference type="AlphaFoldDB" id="J4D8L6"/>